<evidence type="ECO:0000256" key="6">
    <source>
        <dbReference type="ARBA" id="ARBA00022449"/>
    </source>
</evidence>
<feature type="transmembrane region" description="Helical" evidence="13">
    <location>
        <begin position="162"/>
        <end position="188"/>
    </location>
</feature>
<dbReference type="CDD" id="cd13131">
    <property type="entry name" value="MATE_NorM_like"/>
    <property type="match status" value="1"/>
</dbReference>
<dbReference type="GO" id="GO:0006811">
    <property type="term" value="P:monoatomic ion transport"/>
    <property type="evidence" value="ECO:0007669"/>
    <property type="project" value="UniProtKB-KW"/>
</dbReference>
<dbReference type="RefSeq" id="WP_101177518.1">
    <property type="nucleotide sequence ID" value="NZ_PISE01000025.1"/>
</dbReference>
<dbReference type="GO" id="GO:0015297">
    <property type="term" value="F:antiporter activity"/>
    <property type="evidence" value="ECO:0007669"/>
    <property type="project" value="UniProtKB-KW"/>
</dbReference>
<feature type="transmembrane region" description="Helical" evidence="13">
    <location>
        <begin position="418"/>
        <end position="441"/>
    </location>
</feature>
<dbReference type="OrthoDB" id="9780160at2"/>
<feature type="transmembrane region" description="Helical" evidence="13">
    <location>
        <begin position="87"/>
        <end position="113"/>
    </location>
</feature>
<evidence type="ECO:0000256" key="4">
    <source>
        <dbReference type="ARBA" id="ARBA00020268"/>
    </source>
</evidence>
<comment type="function">
    <text evidence="1">Multidrug efflux pump.</text>
</comment>
<dbReference type="NCBIfam" id="TIGR00797">
    <property type="entry name" value="matE"/>
    <property type="match status" value="1"/>
</dbReference>
<evidence type="ECO:0000256" key="7">
    <source>
        <dbReference type="ARBA" id="ARBA00022475"/>
    </source>
</evidence>
<sequence>MNQTYTTAQKLKQLFFILLPIFVTQVGMFGLTFFDTTMSGHYDPVDLAGVAVGSSLWTPIYTGLSGVLLAIPPIVSQLMGKKEHNKISFSIIQAGYLAIIMALLLIVIGYFALDPILASMGLEKEVQSIATRYLYALSIGIIPIFLYFVLRSFIDALGQTQVTMFITLVSLPINIGLNYLFINGIWIFPELGGVGTGFATSITYWMMLIMALYIVHHNEPFASFKLFSLFHHLSWTKWKEILTIGIPIGFSIFFETSIFSAVTILMSNYDTHTIAAHQSAINFASLLYMVPLSISSALTILVGFEVGANRLKDAKIYSWIGVSLAVAIAFISGIILLAFRTDIAGIYTNDQKVLELTSQFLIYAIFFQLSDAVQAPIQGALRGYKDVNITLIMCLISYWVIGLPLGYLFANYSSFGPFGYWIGLIAGLGTGAIFLTTRLYFIQRNQFVLKPI</sequence>
<dbReference type="EMBL" id="PISE01000025">
    <property type="protein sequence ID" value="PKG23411.1"/>
    <property type="molecule type" value="Genomic_DNA"/>
</dbReference>
<comment type="caution">
    <text evidence="14">The sequence shown here is derived from an EMBL/GenBank/DDBJ whole genome shotgun (WGS) entry which is preliminary data.</text>
</comment>
<keyword evidence="7" id="KW-1003">Cell membrane</keyword>
<keyword evidence="11 13" id="KW-0472">Membrane</keyword>
<feature type="transmembrane region" description="Helical" evidence="13">
    <location>
        <begin position="389"/>
        <end position="412"/>
    </location>
</feature>
<evidence type="ECO:0000256" key="10">
    <source>
        <dbReference type="ARBA" id="ARBA00023065"/>
    </source>
</evidence>
<comment type="subcellular location">
    <subcellularLocation>
        <location evidence="2">Cell membrane</location>
        <topology evidence="2">Multi-pass membrane protein</topology>
    </subcellularLocation>
</comment>
<keyword evidence="8 13" id="KW-0812">Transmembrane</keyword>
<evidence type="ECO:0000256" key="2">
    <source>
        <dbReference type="ARBA" id="ARBA00004651"/>
    </source>
</evidence>
<evidence type="ECO:0000256" key="11">
    <source>
        <dbReference type="ARBA" id="ARBA00023136"/>
    </source>
</evidence>
<dbReference type="InterPro" id="IPR002528">
    <property type="entry name" value="MATE_fam"/>
</dbReference>
<feature type="transmembrane region" description="Helical" evidence="13">
    <location>
        <begin position="133"/>
        <end position="150"/>
    </location>
</feature>
<accession>A0A2N0Z1M7</accession>
<organism evidence="14 15">
    <name type="scientific">Niallia nealsonii</name>
    <dbReference type="NCBI Taxonomy" id="115979"/>
    <lineage>
        <taxon>Bacteria</taxon>
        <taxon>Bacillati</taxon>
        <taxon>Bacillota</taxon>
        <taxon>Bacilli</taxon>
        <taxon>Bacillales</taxon>
        <taxon>Bacillaceae</taxon>
        <taxon>Niallia</taxon>
    </lineage>
</organism>
<evidence type="ECO:0000256" key="13">
    <source>
        <dbReference type="SAM" id="Phobius"/>
    </source>
</evidence>
<evidence type="ECO:0000256" key="3">
    <source>
        <dbReference type="ARBA" id="ARBA00010199"/>
    </source>
</evidence>
<protein>
    <recommendedName>
        <fullName evidence="4">Probable multidrug resistance protein NorM</fullName>
    </recommendedName>
    <alternativeName>
        <fullName evidence="12">Multidrug-efflux transporter</fullName>
    </alternativeName>
</protein>
<comment type="similarity">
    <text evidence="3">Belongs to the multi antimicrobial extrusion (MATE) (TC 2.A.66.1) family.</text>
</comment>
<dbReference type="PANTHER" id="PTHR43298:SF2">
    <property type="entry name" value="FMN_FAD EXPORTER YEEO-RELATED"/>
    <property type="match status" value="1"/>
</dbReference>
<evidence type="ECO:0000256" key="12">
    <source>
        <dbReference type="ARBA" id="ARBA00031636"/>
    </source>
</evidence>
<dbReference type="GO" id="GO:0042910">
    <property type="term" value="F:xenobiotic transmembrane transporter activity"/>
    <property type="evidence" value="ECO:0007669"/>
    <property type="project" value="InterPro"/>
</dbReference>
<proteinExistence type="inferred from homology"/>
<feature type="transmembrane region" description="Helical" evidence="13">
    <location>
        <begin position="286"/>
        <end position="304"/>
    </location>
</feature>
<evidence type="ECO:0000256" key="5">
    <source>
        <dbReference type="ARBA" id="ARBA00022448"/>
    </source>
</evidence>
<dbReference type="Pfam" id="PF01554">
    <property type="entry name" value="MatE"/>
    <property type="match status" value="2"/>
</dbReference>
<evidence type="ECO:0000256" key="8">
    <source>
        <dbReference type="ARBA" id="ARBA00022692"/>
    </source>
</evidence>
<feature type="transmembrane region" description="Helical" evidence="13">
    <location>
        <begin position="360"/>
        <end position="377"/>
    </location>
</feature>
<dbReference type="AlphaFoldDB" id="A0A2N0Z1M7"/>
<keyword evidence="5" id="KW-0813">Transport</keyword>
<keyword evidence="15" id="KW-1185">Reference proteome</keyword>
<dbReference type="InterPro" id="IPR048279">
    <property type="entry name" value="MdtK-like"/>
</dbReference>
<reference evidence="14 15" key="1">
    <citation type="journal article" date="2003" name="Int. J. Syst. Evol. Microbiol.">
        <title>Bacillus nealsonii sp. nov., isolated from a spacecraft-assembly facility, whose spores are gamma-radiation resistant.</title>
        <authorList>
            <person name="Venkateswaran K."/>
            <person name="Kempf M."/>
            <person name="Chen F."/>
            <person name="Satomi M."/>
            <person name="Nicholson W."/>
            <person name="Kern R."/>
        </authorList>
    </citation>
    <scope>NUCLEOTIDE SEQUENCE [LARGE SCALE GENOMIC DNA]</scope>
    <source>
        <strain evidence="14 15">FO-92</strain>
    </source>
</reference>
<feature type="transmembrane region" description="Helical" evidence="13">
    <location>
        <begin position="241"/>
        <end position="266"/>
    </location>
</feature>
<evidence type="ECO:0000313" key="14">
    <source>
        <dbReference type="EMBL" id="PKG23411.1"/>
    </source>
</evidence>
<keyword evidence="6" id="KW-0050">Antiport</keyword>
<keyword evidence="9 13" id="KW-1133">Transmembrane helix</keyword>
<name>A0A2N0Z1M7_9BACI</name>
<keyword evidence="10" id="KW-0406">Ion transport</keyword>
<dbReference type="GO" id="GO:0005886">
    <property type="term" value="C:plasma membrane"/>
    <property type="evidence" value="ECO:0007669"/>
    <property type="project" value="UniProtKB-SubCell"/>
</dbReference>
<feature type="transmembrane region" description="Helical" evidence="13">
    <location>
        <begin position="316"/>
        <end position="340"/>
    </location>
</feature>
<feature type="transmembrane region" description="Helical" evidence="13">
    <location>
        <begin position="54"/>
        <end position="75"/>
    </location>
</feature>
<evidence type="ECO:0000256" key="9">
    <source>
        <dbReference type="ARBA" id="ARBA00022989"/>
    </source>
</evidence>
<dbReference type="PANTHER" id="PTHR43298">
    <property type="entry name" value="MULTIDRUG RESISTANCE PROTEIN NORM-RELATED"/>
    <property type="match status" value="1"/>
</dbReference>
<feature type="transmembrane region" description="Helical" evidence="13">
    <location>
        <begin position="14"/>
        <end position="34"/>
    </location>
</feature>
<evidence type="ECO:0000256" key="1">
    <source>
        <dbReference type="ARBA" id="ARBA00003408"/>
    </source>
</evidence>
<feature type="transmembrane region" description="Helical" evidence="13">
    <location>
        <begin position="194"/>
        <end position="215"/>
    </location>
</feature>
<dbReference type="PIRSF" id="PIRSF006603">
    <property type="entry name" value="DinF"/>
    <property type="match status" value="1"/>
</dbReference>
<gene>
    <name evidence="14" type="ORF">CWS01_12420</name>
</gene>
<evidence type="ECO:0000313" key="15">
    <source>
        <dbReference type="Proteomes" id="UP000233375"/>
    </source>
</evidence>
<dbReference type="InterPro" id="IPR050222">
    <property type="entry name" value="MATE_MdtK"/>
</dbReference>
<dbReference type="Proteomes" id="UP000233375">
    <property type="component" value="Unassembled WGS sequence"/>
</dbReference>